<proteinExistence type="predicted"/>
<feature type="signal peptide" evidence="1">
    <location>
        <begin position="1"/>
        <end position="45"/>
    </location>
</feature>
<organism evidence="2 3">
    <name type="scientific">Thalassobacterium maritimum</name>
    <dbReference type="NCBI Taxonomy" id="3041265"/>
    <lineage>
        <taxon>Bacteria</taxon>
        <taxon>Pseudomonadati</taxon>
        <taxon>Verrucomicrobiota</taxon>
        <taxon>Opitutia</taxon>
        <taxon>Puniceicoccales</taxon>
        <taxon>Coraliomargaritaceae</taxon>
        <taxon>Thalassobacterium</taxon>
    </lineage>
</organism>
<keyword evidence="3" id="KW-1185">Reference proteome</keyword>
<keyword evidence="1" id="KW-0732">Signal</keyword>
<dbReference type="Gene3D" id="2.60.120.200">
    <property type="match status" value="1"/>
</dbReference>
<sequence>MSLTALPLEMPNQISIKRTHLNSHRAGKFLFCAGLALAASSTSHAALIAHWDLDSADESLSATAGTLSGDAAVGASAIAPSGNGALTTTTGTFDSNMVADDITGFGGSGSFTILSWFQTSSATDQTIFNYSPSEGSSGGADLRFFVNSAGDFRVEMSSGAGFDLGLGSVNLNDGATHMVGVIFDSSTGDSFHDLDLYVDGTLYNVTGGTDHTVNLSGSVESGTTEGTIIFGMNQPNNSNVEKQFIGTIDDIAIYDQALDATALASIAANGVVIPEPSAFALLLASGVGTLVCLRRRKA</sequence>
<feature type="chain" id="PRO_5045331041" evidence="1">
    <location>
        <begin position="46"/>
        <end position="298"/>
    </location>
</feature>
<evidence type="ECO:0000313" key="3">
    <source>
        <dbReference type="Proteomes" id="UP001225316"/>
    </source>
</evidence>
<dbReference type="RefSeq" id="WP_308952311.1">
    <property type="nucleotide sequence ID" value="NZ_JARXHW010000066.1"/>
</dbReference>
<dbReference type="InterPro" id="IPR013320">
    <property type="entry name" value="ConA-like_dom_sf"/>
</dbReference>
<gene>
    <name evidence="2" type="ORF">QEH52_17830</name>
</gene>
<dbReference type="EMBL" id="JARXHW010000066">
    <property type="protein sequence ID" value="MDQ8209393.1"/>
    <property type="molecule type" value="Genomic_DNA"/>
</dbReference>
<reference evidence="2 3" key="1">
    <citation type="submission" date="2023-04" db="EMBL/GenBank/DDBJ databases">
        <title>A novel bacteria isolated from coastal sediment.</title>
        <authorList>
            <person name="Liu X.-J."/>
            <person name="Du Z.-J."/>
        </authorList>
    </citation>
    <scope>NUCLEOTIDE SEQUENCE [LARGE SCALE GENOMIC DNA]</scope>
    <source>
        <strain evidence="2 3">SDUM461003</strain>
    </source>
</reference>
<evidence type="ECO:0000313" key="2">
    <source>
        <dbReference type="EMBL" id="MDQ8209393.1"/>
    </source>
</evidence>
<dbReference type="NCBIfam" id="TIGR02595">
    <property type="entry name" value="PEP_CTERM"/>
    <property type="match status" value="1"/>
</dbReference>
<dbReference type="Pfam" id="PF13385">
    <property type="entry name" value="Laminin_G_3"/>
    <property type="match status" value="1"/>
</dbReference>
<protein>
    <submittedName>
        <fullName evidence="2">PEP-CTERM sorting domain-containing protein</fullName>
    </submittedName>
</protein>
<dbReference type="InterPro" id="IPR013424">
    <property type="entry name" value="Ice-binding_C"/>
</dbReference>
<dbReference type="Proteomes" id="UP001225316">
    <property type="component" value="Unassembled WGS sequence"/>
</dbReference>
<name>A0ABU1AZ08_9BACT</name>
<dbReference type="SUPFAM" id="SSF49899">
    <property type="entry name" value="Concanavalin A-like lectins/glucanases"/>
    <property type="match status" value="1"/>
</dbReference>
<accession>A0ABU1AZ08</accession>
<evidence type="ECO:0000256" key="1">
    <source>
        <dbReference type="SAM" id="SignalP"/>
    </source>
</evidence>
<comment type="caution">
    <text evidence="2">The sequence shown here is derived from an EMBL/GenBank/DDBJ whole genome shotgun (WGS) entry which is preliminary data.</text>
</comment>